<feature type="region of interest" description="Disordered" evidence="1">
    <location>
        <begin position="19"/>
        <end position="55"/>
    </location>
</feature>
<dbReference type="HOGENOM" id="CLU_3033786_0_0_1"/>
<evidence type="ECO:0000313" key="3">
    <source>
        <dbReference type="Proteomes" id="UP000001312"/>
    </source>
</evidence>
<name>A7EPV4_SCLS1</name>
<protein>
    <submittedName>
        <fullName evidence="2">Uncharacterized protein</fullName>
    </submittedName>
</protein>
<dbReference type="GeneID" id="5487870"/>
<evidence type="ECO:0000313" key="2">
    <source>
        <dbReference type="EMBL" id="EDO04870.1"/>
    </source>
</evidence>
<feature type="compositionally biased region" description="Polar residues" evidence="1">
    <location>
        <begin position="19"/>
        <end position="49"/>
    </location>
</feature>
<dbReference type="RefSeq" id="XP_001591907.1">
    <property type="nucleotide sequence ID" value="XM_001591857.1"/>
</dbReference>
<dbReference type="AlphaFoldDB" id="A7EPV4"/>
<gene>
    <name evidence="2" type="ORF">SS1G_07353</name>
</gene>
<dbReference type="EMBL" id="CH476629">
    <property type="protein sequence ID" value="EDO04870.1"/>
    <property type="molecule type" value="Genomic_DNA"/>
</dbReference>
<keyword evidence="3" id="KW-1185">Reference proteome</keyword>
<proteinExistence type="predicted"/>
<dbReference type="KEGG" id="ssl:SS1G_07353"/>
<dbReference type="InParanoid" id="A7EPV4"/>
<organism evidence="2 3">
    <name type="scientific">Sclerotinia sclerotiorum (strain ATCC 18683 / 1980 / Ss-1)</name>
    <name type="common">White mold</name>
    <name type="synonym">Whetzelinia sclerotiorum</name>
    <dbReference type="NCBI Taxonomy" id="665079"/>
    <lineage>
        <taxon>Eukaryota</taxon>
        <taxon>Fungi</taxon>
        <taxon>Dikarya</taxon>
        <taxon>Ascomycota</taxon>
        <taxon>Pezizomycotina</taxon>
        <taxon>Leotiomycetes</taxon>
        <taxon>Helotiales</taxon>
        <taxon>Sclerotiniaceae</taxon>
        <taxon>Sclerotinia</taxon>
    </lineage>
</organism>
<reference evidence="3" key="1">
    <citation type="journal article" date="2011" name="PLoS Genet.">
        <title>Genomic analysis of the necrotrophic fungal pathogens Sclerotinia sclerotiorum and Botrytis cinerea.</title>
        <authorList>
            <person name="Amselem J."/>
            <person name="Cuomo C.A."/>
            <person name="van Kan J.A."/>
            <person name="Viaud M."/>
            <person name="Benito E.P."/>
            <person name="Couloux A."/>
            <person name="Coutinho P.M."/>
            <person name="de Vries R.P."/>
            <person name="Dyer P.S."/>
            <person name="Fillinger S."/>
            <person name="Fournier E."/>
            <person name="Gout L."/>
            <person name="Hahn M."/>
            <person name="Kohn L."/>
            <person name="Lapalu N."/>
            <person name="Plummer K.M."/>
            <person name="Pradier J.M."/>
            <person name="Quevillon E."/>
            <person name="Sharon A."/>
            <person name="Simon A."/>
            <person name="ten Have A."/>
            <person name="Tudzynski B."/>
            <person name="Tudzynski P."/>
            <person name="Wincker P."/>
            <person name="Andrew M."/>
            <person name="Anthouard V."/>
            <person name="Beever R.E."/>
            <person name="Beffa R."/>
            <person name="Benoit I."/>
            <person name="Bouzid O."/>
            <person name="Brault B."/>
            <person name="Chen Z."/>
            <person name="Choquer M."/>
            <person name="Collemare J."/>
            <person name="Cotton P."/>
            <person name="Danchin E.G."/>
            <person name="Da Silva C."/>
            <person name="Gautier A."/>
            <person name="Giraud C."/>
            <person name="Giraud T."/>
            <person name="Gonzalez C."/>
            <person name="Grossetete S."/>
            <person name="Guldener U."/>
            <person name="Henrissat B."/>
            <person name="Howlett B.J."/>
            <person name="Kodira C."/>
            <person name="Kretschmer M."/>
            <person name="Lappartient A."/>
            <person name="Leroch M."/>
            <person name="Levis C."/>
            <person name="Mauceli E."/>
            <person name="Neuveglise C."/>
            <person name="Oeser B."/>
            <person name="Pearson M."/>
            <person name="Poulain J."/>
            <person name="Poussereau N."/>
            <person name="Quesneville H."/>
            <person name="Rascle C."/>
            <person name="Schumacher J."/>
            <person name="Segurens B."/>
            <person name="Sexton A."/>
            <person name="Silva E."/>
            <person name="Sirven C."/>
            <person name="Soanes D.M."/>
            <person name="Talbot N.J."/>
            <person name="Templeton M."/>
            <person name="Yandava C."/>
            <person name="Yarden O."/>
            <person name="Zeng Q."/>
            <person name="Rollins J.A."/>
            <person name="Lebrun M.H."/>
            <person name="Dickman M."/>
        </authorList>
    </citation>
    <scope>NUCLEOTIDE SEQUENCE [LARGE SCALE GENOMIC DNA]</scope>
    <source>
        <strain evidence="3">ATCC 18683 / 1980 / Ss-1</strain>
    </source>
</reference>
<evidence type="ECO:0000256" key="1">
    <source>
        <dbReference type="SAM" id="MobiDB-lite"/>
    </source>
</evidence>
<sequence length="55" mass="6078">MGNFDDHLPILISNYQTTLSQGPKRTSTGLKTSSVNSQPPRQNSRSGSFTILREI</sequence>
<accession>A7EPV4</accession>
<dbReference type="Proteomes" id="UP000001312">
    <property type="component" value="Unassembled WGS sequence"/>
</dbReference>